<dbReference type="STRING" id="1285242.A6A04_19305"/>
<keyword evidence="3" id="KW-1185">Reference proteome</keyword>
<dbReference type="AlphaFoldDB" id="A0A178MLE4"/>
<evidence type="ECO:0000259" key="1">
    <source>
        <dbReference type="Pfam" id="PF22308"/>
    </source>
</evidence>
<name>A0A178MLE4_9PROT</name>
<evidence type="ECO:0000313" key="2">
    <source>
        <dbReference type="EMBL" id="OAN49496.1"/>
    </source>
</evidence>
<accession>A0A178MLE4</accession>
<dbReference type="InterPro" id="IPR054242">
    <property type="entry name" value="DUF6969"/>
</dbReference>
<gene>
    <name evidence="2" type="ORF">A6A04_19305</name>
</gene>
<protein>
    <recommendedName>
        <fullName evidence="1">DUF6969 domain-containing protein</fullName>
    </recommendedName>
</protein>
<feature type="domain" description="DUF6969" evidence="1">
    <location>
        <begin position="4"/>
        <end position="189"/>
    </location>
</feature>
<proteinExistence type="predicted"/>
<evidence type="ECO:0000313" key="3">
    <source>
        <dbReference type="Proteomes" id="UP000078428"/>
    </source>
</evidence>
<dbReference type="OrthoDB" id="6115415at2"/>
<dbReference type="Pfam" id="PF22308">
    <property type="entry name" value="DUF6969"/>
    <property type="match status" value="1"/>
</dbReference>
<reference evidence="2 3" key="1">
    <citation type="submission" date="2016-04" db="EMBL/GenBank/DDBJ databases">
        <title>Draft genome sequence of freshwater magnetotactic bacteria Magnetospirillum marisnigri SP-1 and Magnetospirillum moscoviense BB-1.</title>
        <authorList>
            <person name="Koziaeva V."/>
            <person name="Dziuba M.V."/>
            <person name="Ivanov T.M."/>
            <person name="Kuznetsov B."/>
            <person name="Grouzdev D.S."/>
        </authorList>
    </citation>
    <scope>NUCLEOTIDE SEQUENCE [LARGE SCALE GENOMIC DNA]</scope>
    <source>
        <strain evidence="2 3">SP-1</strain>
    </source>
</reference>
<dbReference type="EMBL" id="LWQT01000062">
    <property type="protein sequence ID" value="OAN49496.1"/>
    <property type="molecule type" value="Genomic_DNA"/>
</dbReference>
<comment type="caution">
    <text evidence="2">The sequence shown here is derived from an EMBL/GenBank/DDBJ whole genome shotgun (WGS) entry which is preliminary data.</text>
</comment>
<sequence>MISLLRAMDAEGANPVSLLLEGVARPMPHRHYPSGDVYDFVNHAQFYYHIHRDGECGHIHLFQRARGMPPGLKPVVASLDPNPPCHLVAIGFGSDGHAAELFTTNRWVTGEAWYDAAALKMLIPRFRLQASGRARLVASWLEALVAFYAAEIAQLADERDRTVEHWQRSHSTGDPLDDPGLEITSHRAIDPLRDAV</sequence>
<organism evidence="2 3">
    <name type="scientific">Paramagnetospirillum marisnigri</name>
    <dbReference type="NCBI Taxonomy" id="1285242"/>
    <lineage>
        <taxon>Bacteria</taxon>
        <taxon>Pseudomonadati</taxon>
        <taxon>Pseudomonadota</taxon>
        <taxon>Alphaproteobacteria</taxon>
        <taxon>Rhodospirillales</taxon>
        <taxon>Magnetospirillaceae</taxon>
        <taxon>Paramagnetospirillum</taxon>
    </lineage>
</organism>
<dbReference type="Proteomes" id="UP000078428">
    <property type="component" value="Unassembled WGS sequence"/>
</dbReference>